<proteinExistence type="predicted"/>
<dbReference type="InterPro" id="IPR044630">
    <property type="entry name" value="SPA1/2/3/4"/>
</dbReference>
<gene>
    <name evidence="1" type="ORF">DCAR_027809</name>
</gene>
<dbReference type="AlphaFoldDB" id="A0A175YME2"/>
<sequence length="71" mass="7747">MRGSCISTLAGHTNEKVFAYHRSFSMPITSHKFSLADDDDGRFVSAVCSQKQSEMLVAANSVGSIKLLHMV</sequence>
<accession>A0A175YME2</accession>
<dbReference type="STRING" id="79200.A0A175YME2"/>
<dbReference type="InterPro" id="IPR015943">
    <property type="entry name" value="WD40/YVTN_repeat-like_dom_sf"/>
</dbReference>
<name>A0A175YME2_DAUCS</name>
<organism evidence="1">
    <name type="scientific">Daucus carota subsp. sativus</name>
    <name type="common">Carrot</name>
    <dbReference type="NCBI Taxonomy" id="79200"/>
    <lineage>
        <taxon>Eukaryota</taxon>
        <taxon>Viridiplantae</taxon>
        <taxon>Streptophyta</taxon>
        <taxon>Embryophyta</taxon>
        <taxon>Tracheophyta</taxon>
        <taxon>Spermatophyta</taxon>
        <taxon>Magnoliopsida</taxon>
        <taxon>eudicotyledons</taxon>
        <taxon>Gunneridae</taxon>
        <taxon>Pentapetalae</taxon>
        <taxon>asterids</taxon>
        <taxon>campanulids</taxon>
        <taxon>Apiales</taxon>
        <taxon>Apiaceae</taxon>
        <taxon>Apioideae</taxon>
        <taxon>Scandiceae</taxon>
        <taxon>Daucinae</taxon>
        <taxon>Daucus</taxon>
        <taxon>Daucus sect. Daucus</taxon>
    </lineage>
</organism>
<evidence type="ECO:0008006" key="2">
    <source>
        <dbReference type="Google" id="ProtNLM"/>
    </source>
</evidence>
<dbReference type="GO" id="GO:0009640">
    <property type="term" value="P:photomorphogenesis"/>
    <property type="evidence" value="ECO:0007669"/>
    <property type="project" value="InterPro"/>
</dbReference>
<protein>
    <recommendedName>
        <fullName evidence="2">Anaphase-promoting complex subunit 4 WD40 domain-containing protein</fullName>
    </recommendedName>
</protein>
<dbReference type="OMA" id="MRGSCIS"/>
<dbReference type="Gramene" id="KZM84769">
    <property type="protein sequence ID" value="KZM84769"/>
    <property type="gene ID" value="DCAR_027809"/>
</dbReference>
<dbReference type="Gene3D" id="2.130.10.10">
    <property type="entry name" value="YVTN repeat-like/Quinoprotein amine dehydrogenase"/>
    <property type="match status" value="1"/>
</dbReference>
<reference evidence="1" key="1">
    <citation type="journal article" date="2016" name="Nat. Genet.">
        <title>A high-quality carrot genome assembly provides new insights into carotenoid accumulation and asterid genome evolution.</title>
        <authorList>
            <person name="Iorizzo M."/>
            <person name="Ellison S."/>
            <person name="Senalik D."/>
            <person name="Zeng P."/>
            <person name="Satapoomin P."/>
            <person name="Huang J."/>
            <person name="Bowman M."/>
            <person name="Iovene M."/>
            <person name="Sanseverino W."/>
            <person name="Cavagnaro P."/>
            <person name="Yildiz M."/>
            <person name="Macko-Podgorni A."/>
            <person name="Moranska E."/>
            <person name="Grzebelus E."/>
            <person name="Grzebelus D."/>
            <person name="Ashrafi H."/>
            <person name="Zheng Z."/>
            <person name="Cheng S."/>
            <person name="Spooner D."/>
            <person name="Van Deynze A."/>
            <person name="Simon P."/>
        </authorList>
    </citation>
    <scope>NUCLEOTIDE SEQUENCE [LARGE SCALE GENOMIC DNA]</scope>
    <source>
        <tissue evidence="1">Leaf</tissue>
    </source>
</reference>
<evidence type="ECO:0000313" key="1">
    <source>
        <dbReference type="EMBL" id="KZM84769.1"/>
    </source>
</evidence>
<dbReference type="PANTHER" id="PTHR44218">
    <property type="entry name" value="PROTEIN SPA1-RELATED 2"/>
    <property type="match status" value="1"/>
</dbReference>
<comment type="caution">
    <text evidence="1">The sequence shown here is derived from an EMBL/GenBank/DDBJ whole genome shotgun (WGS) entry which is preliminary data.</text>
</comment>
<dbReference type="PANTHER" id="PTHR44218:SF6">
    <property type="entry name" value="PROTEIN SUPPRESSOR OF PHYA-105 1"/>
    <property type="match status" value="1"/>
</dbReference>
<dbReference type="EMBL" id="LNRQ01000008">
    <property type="protein sequence ID" value="KZM84769.1"/>
    <property type="molecule type" value="Genomic_DNA"/>
</dbReference>